<organism evidence="1 2">
    <name type="scientific">Desulfofustis glycolicus DSM 9705</name>
    <dbReference type="NCBI Taxonomy" id="1121409"/>
    <lineage>
        <taxon>Bacteria</taxon>
        <taxon>Pseudomonadati</taxon>
        <taxon>Thermodesulfobacteriota</taxon>
        <taxon>Desulfobulbia</taxon>
        <taxon>Desulfobulbales</taxon>
        <taxon>Desulfocapsaceae</taxon>
        <taxon>Desulfofustis</taxon>
    </lineage>
</organism>
<reference evidence="1 2" key="1">
    <citation type="submission" date="2016-11" db="EMBL/GenBank/DDBJ databases">
        <authorList>
            <person name="Jaros S."/>
            <person name="Januszkiewicz K."/>
            <person name="Wedrychowicz H."/>
        </authorList>
    </citation>
    <scope>NUCLEOTIDE SEQUENCE [LARGE SCALE GENOMIC DNA]</scope>
    <source>
        <strain evidence="1 2">DSM 9705</strain>
    </source>
</reference>
<dbReference type="Proteomes" id="UP000184139">
    <property type="component" value="Unassembled WGS sequence"/>
</dbReference>
<dbReference type="InterPro" id="IPR005358">
    <property type="entry name" value="Puta_zinc/iron-chelating_dom"/>
</dbReference>
<proteinExistence type="predicted"/>
<dbReference type="STRING" id="1121409.SAMN02745124_02522"/>
<evidence type="ECO:0000313" key="2">
    <source>
        <dbReference type="Proteomes" id="UP000184139"/>
    </source>
</evidence>
<dbReference type="AlphaFoldDB" id="A0A1M5WVV4"/>
<name>A0A1M5WVV4_9BACT</name>
<dbReference type="RefSeq" id="WP_073376546.1">
    <property type="nucleotide sequence ID" value="NZ_FQXS01000015.1"/>
</dbReference>
<dbReference type="OrthoDB" id="5431883at2"/>
<gene>
    <name evidence="1" type="ORF">SAMN02745124_02522</name>
</gene>
<dbReference type="Pfam" id="PF03692">
    <property type="entry name" value="CxxCxxCC"/>
    <property type="match status" value="1"/>
</dbReference>
<evidence type="ECO:0000313" key="1">
    <source>
        <dbReference type="EMBL" id="SHH91163.1"/>
    </source>
</evidence>
<protein>
    <submittedName>
        <fullName evidence="1">Uncharacterized protein</fullName>
    </submittedName>
</protein>
<keyword evidence="2" id="KW-1185">Reference proteome</keyword>
<dbReference type="EMBL" id="FQXS01000015">
    <property type="protein sequence ID" value="SHH91163.1"/>
    <property type="molecule type" value="Genomic_DNA"/>
</dbReference>
<accession>A0A1M5WVV4</accession>
<sequence length="163" mass="17779">MGSSGERSKISRLLAVGKEFFSGGLTLFLLRLCGRKLVRTGGCRCCGACCECINLRVGGRWLNSPEQFERVCRDHPDYQRFTVSGIDDQGLVQLSCTSLQDDGRCGDYENRPAICKSFPTTSLVLCGGVLPPGCGFAITSAVPFAKRLRTAHRRNARKKDPSA</sequence>